<name>A0A4V0YEH0_9MICO</name>
<evidence type="ECO:0000313" key="3">
    <source>
        <dbReference type="Proteomes" id="UP000291758"/>
    </source>
</evidence>
<dbReference type="AlphaFoldDB" id="A0A4V0YEH0"/>
<evidence type="ECO:0000256" key="1">
    <source>
        <dbReference type="SAM" id="SignalP"/>
    </source>
</evidence>
<feature type="chain" id="PRO_5039047511" evidence="1">
    <location>
        <begin position="20"/>
        <end position="439"/>
    </location>
</feature>
<dbReference type="InterPro" id="IPR050490">
    <property type="entry name" value="Bact_solute-bd_prot1"/>
</dbReference>
<keyword evidence="3" id="KW-1185">Reference proteome</keyword>
<gene>
    <name evidence="2" type="ORF">ET495_14225</name>
</gene>
<organism evidence="2 3">
    <name type="scientific">Xylanimonas allomyrinae</name>
    <dbReference type="NCBI Taxonomy" id="2509459"/>
    <lineage>
        <taxon>Bacteria</taxon>
        <taxon>Bacillati</taxon>
        <taxon>Actinomycetota</taxon>
        <taxon>Actinomycetes</taxon>
        <taxon>Micrococcales</taxon>
        <taxon>Promicromonosporaceae</taxon>
        <taxon>Xylanimonas</taxon>
    </lineage>
</organism>
<reference evidence="2 3" key="1">
    <citation type="submission" date="2019-01" db="EMBL/GenBank/DDBJ databases">
        <title>Genome sequencing of strain 2JSPR-7.</title>
        <authorList>
            <person name="Heo J."/>
            <person name="Kim S.-J."/>
            <person name="Kim J.-S."/>
            <person name="Hong S.-B."/>
            <person name="Kwon S.-W."/>
        </authorList>
    </citation>
    <scope>NUCLEOTIDE SEQUENCE [LARGE SCALE GENOMIC DNA]</scope>
    <source>
        <strain evidence="2 3">2JSPR-7</strain>
    </source>
</reference>
<evidence type="ECO:0000313" key="2">
    <source>
        <dbReference type="EMBL" id="QAY64181.1"/>
    </source>
</evidence>
<dbReference type="PANTHER" id="PTHR43649">
    <property type="entry name" value="ARABINOSE-BINDING PROTEIN-RELATED"/>
    <property type="match status" value="1"/>
</dbReference>
<dbReference type="Proteomes" id="UP000291758">
    <property type="component" value="Chromosome"/>
</dbReference>
<dbReference type="OrthoDB" id="358201at2"/>
<dbReference type="Gene3D" id="3.40.190.10">
    <property type="entry name" value="Periplasmic binding protein-like II"/>
    <property type="match status" value="2"/>
</dbReference>
<proteinExistence type="predicted"/>
<dbReference type="Pfam" id="PF01547">
    <property type="entry name" value="SBP_bac_1"/>
    <property type="match status" value="1"/>
</dbReference>
<feature type="signal peptide" evidence="1">
    <location>
        <begin position="1"/>
        <end position="19"/>
    </location>
</feature>
<dbReference type="RefSeq" id="WP_129205334.1">
    <property type="nucleotide sequence ID" value="NZ_CP035495.1"/>
</dbReference>
<accession>A0A4V0YEH0</accession>
<dbReference type="PROSITE" id="PS51257">
    <property type="entry name" value="PROKAR_LIPOPROTEIN"/>
    <property type="match status" value="1"/>
</dbReference>
<dbReference type="EMBL" id="CP035495">
    <property type="protein sequence ID" value="QAY64181.1"/>
    <property type="molecule type" value="Genomic_DNA"/>
</dbReference>
<dbReference type="InterPro" id="IPR006059">
    <property type="entry name" value="SBP"/>
</dbReference>
<sequence length="439" mass="46033">MKKKLTMAAAATVVAMTLAACSDPTAGPAGSDDAGDVTWPEATADLTGTQLTLWAAQASAGIPVAVIDAFEEATGATVNVVTVPDPYEQGIQTRVATGDMPDLAFWQPTASMLTALNAPTNLQPLDDAPWLADMDPAVRDVTGILDGTRYAALISSPTVQGVFYNKAVFAEHGIETPANWDELVEAARTLNAAGQTAFFDFLSPTGWATQWAVQVQLADAAADGLWDRINAGDEAFTDETFLTAIENYKAMIDEGLFNTSIASATFEDQAAALLSGEAAMAFQINALLGAMQAQASAEEVDDAVGFFPISPSGNVATVSPDQTNGVVAFRTGDADREAASRQFLSFWLGEGYETFIQDQATVSLLNSVETPDSVPQVTRDLAAAVANSVGSMQAQAIVNPDLFLFLSNMAQGALTPQQAAQNTQDHFVQLARALGADGF</sequence>
<dbReference type="KEGG" id="xyl:ET495_14225"/>
<dbReference type="PANTHER" id="PTHR43649:SF14">
    <property type="entry name" value="BLR3389 PROTEIN"/>
    <property type="match status" value="1"/>
</dbReference>
<dbReference type="SUPFAM" id="SSF53850">
    <property type="entry name" value="Periplasmic binding protein-like II"/>
    <property type="match status" value="1"/>
</dbReference>
<protein>
    <submittedName>
        <fullName evidence="2">Carbohydrate ABC transporter substrate-binding protein</fullName>
    </submittedName>
</protein>
<keyword evidence="1" id="KW-0732">Signal</keyword>